<dbReference type="AlphaFoldDB" id="A0A964UQE7"/>
<comment type="caution">
    <text evidence="2">The sequence shown here is derived from an EMBL/GenBank/DDBJ whole genome shotgun (WGS) entry which is preliminary data.</text>
</comment>
<organism evidence="2 3">
    <name type="scientific">Streptomyces boluensis</name>
    <dbReference type="NCBI Taxonomy" id="1775135"/>
    <lineage>
        <taxon>Bacteria</taxon>
        <taxon>Bacillati</taxon>
        <taxon>Actinomycetota</taxon>
        <taxon>Actinomycetes</taxon>
        <taxon>Kitasatosporales</taxon>
        <taxon>Streptomycetaceae</taxon>
        <taxon>Streptomyces</taxon>
    </lineage>
</organism>
<evidence type="ECO:0000313" key="2">
    <source>
        <dbReference type="EMBL" id="NBE49890.1"/>
    </source>
</evidence>
<keyword evidence="3" id="KW-1185">Reference proteome</keyword>
<accession>A0A964UQE7</accession>
<proteinExistence type="predicted"/>
<feature type="region of interest" description="Disordered" evidence="1">
    <location>
        <begin position="35"/>
        <end position="70"/>
    </location>
</feature>
<evidence type="ECO:0000256" key="1">
    <source>
        <dbReference type="SAM" id="MobiDB-lite"/>
    </source>
</evidence>
<dbReference type="RefSeq" id="WP_161692766.1">
    <property type="nucleotide sequence ID" value="NZ_JAAAHS010000001.1"/>
</dbReference>
<dbReference type="Proteomes" id="UP000598297">
    <property type="component" value="Unassembled WGS sequence"/>
</dbReference>
<dbReference type="EMBL" id="JAAAHS010000001">
    <property type="protein sequence ID" value="NBE49890.1"/>
    <property type="molecule type" value="Genomic_DNA"/>
</dbReference>
<reference evidence="2" key="1">
    <citation type="submission" date="2020-01" db="EMBL/GenBank/DDBJ databases">
        <title>Whole-genome analyses of novel actinobacteria.</title>
        <authorList>
            <person name="Sahin N."/>
        </authorList>
    </citation>
    <scope>NUCLEOTIDE SEQUENCE</scope>
    <source>
        <strain evidence="2">YC537</strain>
    </source>
</reference>
<name>A0A964UQE7_9ACTN</name>
<dbReference type="OrthoDB" id="4245435at2"/>
<gene>
    <name evidence="2" type="ORF">GUY60_00300</name>
</gene>
<sequence length="70" mass="8036">MSRARAEVGDLVEDETGQRAIVTDIRHAEVWILRPPSGTTPQWETDDPDSLQVLEPRAVRARLRREQSDR</sequence>
<protein>
    <submittedName>
        <fullName evidence="2">Uncharacterized protein</fullName>
    </submittedName>
</protein>
<evidence type="ECO:0000313" key="3">
    <source>
        <dbReference type="Proteomes" id="UP000598297"/>
    </source>
</evidence>